<dbReference type="Pfam" id="PF11721">
    <property type="entry name" value="Malectin"/>
    <property type="match status" value="1"/>
</dbReference>
<dbReference type="Gene3D" id="2.60.120.430">
    <property type="entry name" value="Galactose-binding lectin"/>
    <property type="match status" value="1"/>
</dbReference>
<dbReference type="InterPro" id="IPR021720">
    <property type="entry name" value="Malectin_dom"/>
</dbReference>
<dbReference type="CDD" id="cd00146">
    <property type="entry name" value="PKD"/>
    <property type="match status" value="2"/>
</dbReference>
<proteinExistence type="predicted"/>
<keyword evidence="5" id="KW-1185">Reference proteome</keyword>
<dbReference type="SUPFAM" id="SSF50969">
    <property type="entry name" value="YVTN repeat-like/Quinoprotein amine dehydrogenase"/>
    <property type="match status" value="1"/>
</dbReference>
<dbReference type="SUPFAM" id="SSF49299">
    <property type="entry name" value="PKD domain"/>
    <property type="match status" value="2"/>
</dbReference>
<dbReference type="InterPro" id="IPR029865">
    <property type="entry name" value="KIAA0319-like"/>
</dbReference>
<evidence type="ECO:0000313" key="5">
    <source>
        <dbReference type="Proteomes" id="UP001139485"/>
    </source>
</evidence>
<dbReference type="InterPro" id="IPR035986">
    <property type="entry name" value="PKD_dom_sf"/>
</dbReference>
<dbReference type="InterPro" id="IPR011044">
    <property type="entry name" value="Quino_amine_DH_bsu"/>
</dbReference>
<comment type="caution">
    <text evidence="4">The sequence shown here is derived from an EMBL/GenBank/DDBJ whole genome shotgun (WGS) entry which is preliminary data.</text>
</comment>
<dbReference type="InterPro" id="IPR013783">
    <property type="entry name" value="Ig-like_fold"/>
</dbReference>
<dbReference type="GO" id="GO:0016020">
    <property type="term" value="C:membrane"/>
    <property type="evidence" value="ECO:0007669"/>
    <property type="project" value="TreeGrafter"/>
</dbReference>
<gene>
    <name evidence="4" type="ORF">M8330_06545</name>
</gene>
<dbReference type="RefSeq" id="WP_250826662.1">
    <property type="nucleotide sequence ID" value="NZ_JAMOIL010000007.1"/>
</dbReference>
<evidence type="ECO:0000256" key="2">
    <source>
        <dbReference type="SAM" id="SignalP"/>
    </source>
</evidence>
<reference evidence="4" key="1">
    <citation type="submission" date="2022-05" db="EMBL/GenBank/DDBJ databases">
        <authorList>
            <person name="Tuo L."/>
        </authorList>
    </citation>
    <scope>NUCLEOTIDE SEQUENCE</scope>
    <source>
        <strain evidence="4">BSK12Z-4</strain>
    </source>
</reference>
<dbReference type="GO" id="GO:0031410">
    <property type="term" value="C:cytoplasmic vesicle"/>
    <property type="evidence" value="ECO:0007669"/>
    <property type="project" value="TreeGrafter"/>
</dbReference>
<dbReference type="GO" id="GO:0005975">
    <property type="term" value="P:carbohydrate metabolic process"/>
    <property type="evidence" value="ECO:0007669"/>
    <property type="project" value="UniProtKB-ARBA"/>
</dbReference>
<feature type="compositionally biased region" description="Low complexity" evidence="1">
    <location>
        <begin position="995"/>
        <end position="1014"/>
    </location>
</feature>
<evidence type="ECO:0000256" key="1">
    <source>
        <dbReference type="SAM" id="MobiDB-lite"/>
    </source>
</evidence>
<dbReference type="Gene3D" id="2.60.40.10">
    <property type="entry name" value="Immunoglobulins"/>
    <property type="match status" value="2"/>
</dbReference>
<name>A0A9X2D684_9ACTN</name>
<protein>
    <submittedName>
        <fullName evidence="4">PKD domain-containing protein</fullName>
    </submittedName>
</protein>
<evidence type="ECO:0000313" key="4">
    <source>
        <dbReference type="EMBL" id="MCM0619953.1"/>
    </source>
</evidence>
<dbReference type="InterPro" id="IPR000601">
    <property type="entry name" value="PKD_dom"/>
</dbReference>
<feature type="chain" id="PRO_5040875532" evidence="2">
    <location>
        <begin position="37"/>
        <end position="1217"/>
    </location>
</feature>
<sequence length="1217" mass="124481">MPAPRPLRRLALTLASLTVALTPALVLPALVTPASAVLPEDVPVASTPQINNGQVNAVAQTGNIMVAGGTFTNVTSTDGTTLTRTGVVAFNASTGRVVTAFNPQIDGTVEDVLEGPVAGTVYVAGSFNTIDGARQRRVALLDVSTGAPVSGFSAPAANGKALSLTTVAGRLVVGGNFSNVGGAAHGGIVALDPLTGAVDEWMDVQASGHHNDSGQGAQGGVGVKDVVATPDGSTIIAIGNFTDVDGYDRDQVVLLDNNGSDVAVDPSWRTTGYEPLCYWWAFDSYVRGLDISPDGSYFVITTTGGGVADTLCDAAARFEVDASGQDIDPTWVDHSGGDTMWGVEITDDAVYVGGHLRWMNNSGASDAAGQGAVPRPGLAALDTENGLPLAWNPGRNPRGVAVFDFLDTSDGLWIASDTEYLGNFQWRRGRVALLPAGSTTPVDSSTTAIGESVLVGGSVAEDAGNVLYRVNAGGSEVASTDGGPAWTADGTYRSGSVSTAGYSPSAALDSTVPSSTPASVFDSEAWSYSDSPRATWTFPVTAGTDVEVRLYFANRYSGTSTVGSRVFDVQVEGTTVLNDFDIVAAAGDQTGTMRAVDLVSDGSITVDLSHVTENPLINAIEIVDTDGEAPVAADSALTSVEFDGTTTGAATSVDTQGIDWTAVRGAFTAGGSLWYGSTDGYLHSAPIRANGLGASTTIDPYVETEWKDVANGSGSTYTGKLPTFYGQLSSITGLTYAHHRVYYTKSGSSQLFWRWFTPDSGIVGVQEFSTSVSGVSFANAAGLLAAGDTLYVVSGSNGSLSSLDLSDATPSGPLTTVDTTQDWRGRALLVDPWSVTAVPNVDPTAAIAASCTDLTCELDGSGSSDSDGSVDSYDWSFGDASTGTSASVEHTYAGPGTYTVSLTVTDDDGASDTVTRTVTVSAANVAPTADVVAACTDLVCQLDGSGSTDSDGSVASYAWSFGDGVTATGATTDHTYPAAGTYTVTLTVTDDDGASDTTTTDVTVSTSSSSDPVTYVASDSRSRNSANPWLSIPSDVQAGDLLVLVGSYGVDGTDPADPAGWTRVAEDGQGSLESVLWTRVATASDAGSTVTTALGDTLKSSLVLGAYRGVDTADPVLQVGSTTDSRTAEHVSAPVTAAEGGWVVNVWTDKSSTTTAWTVPNALTTRTEAYGNNSGRVSSVLADAGPLSAGTWRARTATTNDTSAKGVSWTVSLRPAS</sequence>
<dbReference type="PANTHER" id="PTHR46182:SF2">
    <property type="entry name" value="FI19480P1"/>
    <property type="match status" value="1"/>
</dbReference>
<organism evidence="4 5">
    <name type="scientific">Nocardioides bruguierae</name>
    <dbReference type="NCBI Taxonomy" id="2945102"/>
    <lineage>
        <taxon>Bacteria</taxon>
        <taxon>Bacillati</taxon>
        <taxon>Actinomycetota</taxon>
        <taxon>Actinomycetes</taxon>
        <taxon>Propionibacteriales</taxon>
        <taxon>Nocardioidaceae</taxon>
        <taxon>Nocardioides</taxon>
    </lineage>
</organism>
<dbReference type="SMART" id="SM00089">
    <property type="entry name" value="PKD"/>
    <property type="match status" value="2"/>
</dbReference>
<dbReference type="Pfam" id="PF18911">
    <property type="entry name" value="PKD_4"/>
    <property type="match status" value="2"/>
</dbReference>
<dbReference type="AlphaFoldDB" id="A0A9X2D684"/>
<evidence type="ECO:0000259" key="3">
    <source>
        <dbReference type="PROSITE" id="PS50093"/>
    </source>
</evidence>
<accession>A0A9X2D684</accession>
<dbReference type="PROSITE" id="PS50093">
    <property type="entry name" value="PKD"/>
    <property type="match status" value="2"/>
</dbReference>
<keyword evidence="2" id="KW-0732">Signal</keyword>
<feature type="signal peptide" evidence="2">
    <location>
        <begin position="1"/>
        <end position="36"/>
    </location>
</feature>
<dbReference type="Proteomes" id="UP001139485">
    <property type="component" value="Unassembled WGS sequence"/>
</dbReference>
<dbReference type="InterPro" id="IPR022409">
    <property type="entry name" value="PKD/Chitinase_dom"/>
</dbReference>
<dbReference type="PANTHER" id="PTHR46182">
    <property type="entry name" value="FI19480P1"/>
    <property type="match status" value="1"/>
</dbReference>
<feature type="region of interest" description="Disordered" evidence="1">
    <location>
        <begin position="994"/>
        <end position="1025"/>
    </location>
</feature>
<feature type="domain" description="PKD" evidence="3">
    <location>
        <begin position="927"/>
        <end position="1011"/>
    </location>
</feature>
<dbReference type="EMBL" id="JAMOIL010000007">
    <property type="protein sequence ID" value="MCM0619953.1"/>
    <property type="molecule type" value="Genomic_DNA"/>
</dbReference>
<feature type="domain" description="PKD" evidence="3">
    <location>
        <begin position="843"/>
        <end position="922"/>
    </location>
</feature>